<evidence type="ECO:0000256" key="5">
    <source>
        <dbReference type="ARBA" id="ARBA00031445"/>
    </source>
</evidence>
<evidence type="ECO:0000256" key="7">
    <source>
        <dbReference type="PIRSR" id="PIRSR639901-1"/>
    </source>
</evidence>
<comment type="similarity">
    <text evidence="9">Belongs to the glycosyltransferase group 1 family.</text>
</comment>
<dbReference type="InterPro" id="IPR007507">
    <property type="entry name" value="Glycos_transf_N"/>
</dbReference>
<comment type="function">
    <text evidence="9">Involved in lipopolysaccharide (LPS) biosynthesis. Catalyzes the transfer of 3-deoxy-D-manno-octulosonate (Kdo) residue(s) from CMP-Kdo to lipid IV(A), the tetraacyldisaccharide-1,4'-bisphosphate precursor of lipid A.</text>
</comment>
<feature type="site" description="Transition state stabilizer" evidence="8">
    <location>
        <position position="221"/>
    </location>
</feature>
<feature type="site" description="Transition state stabilizer" evidence="8">
    <location>
        <position position="145"/>
    </location>
</feature>
<dbReference type="AlphaFoldDB" id="A0A4Q7NLM6"/>
<keyword evidence="12" id="KW-1185">Reference proteome</keyword>
<dbReference type="GO" id="GO:0043842">
    <property type="term" value="F:Kdo transferase activity"/>
    <property type="evidence" value="ECO:0007669"/>
    <property type="project" value="UniProtKB-EC"/>
</dbReference>
<gene>
    <name evidence="11" type="ORF">EV675_2031</name>
</gene>
<keyword evidence="9" id="KW-0472">Membrane</keyword>
<keyword evidence="9" id="KW-1003">Cell membrane</keyword>
<dbReference type="GO" id="GO:0009244">
    <property type="term" value="P:lipopolysaccharide core region biosynthetic process"/>
    <property type="evidence" value="ECO:0007669"/>
    <property type="project" value="UniProtKB-UniRule"/>
</dbReference>
<evidence type="ECO:0000259" key="10">
    <source>
        <dbReference type="Pfam" id="PF04413"/>
    </source>
</evidence>
<dbReference type="InterPro" id="IPR039901">
    <property type="entry name" value="Kdotransferase"/>
</dbReference>
<comment type="pathway">
    <text evidence="1 9">Bacterial outer membrane biogenesis; LPS core biosynthesis.</text>
</comment>
<evidence type="ECO:0000256" key="4">
    <source>
        <dbReference type="ARBA" id="ARBA00022679"/>
    </source>
</evidence>
<reference evidence="11 12" key="1">
    <citation type="submission" date="2019-02" db="EMBL/GenBank/DDBJ databases">
        <title>Genomic Encyclopedia of Type Strains, Phase IV (KMG-IV): sequencing the most valuable type-strain genomes for metagenomic binning, comparative biology and taxonomic classification.</title>
        <authorList>
            <person name="Goeker M."/>
        </authorList>
    </citation>
    <scope>NUCLEOTIDE SEQUENCE [LARGE SCALE GENOMIC DNA]</scope>
    <source>
        <strain evidence="11 12">K24</strain>
    </source>
</reference>
<dbReference type="Proteomes" id="UP000292445">
    <property type="component" value="Unassembled WGS sequence"/>
</dbReference>
<evidence type="ECO:0000256" key="6">
    <source>
        <dbReference type="ARBA" id="ARBA00049183"/>
    </source>
</evidence>
<dbReference type="EMBL" id="SGXC01000001">
    <property type="protein sequence ID" value="RZS85999.1"/>
    <property type="molecule type" value="Genomic_DNA"/>
</dbReference>
<evidence type="ECO:0000256" key="2">
    <source>
        <dbReference type="ARBA" id="ARBA00012621"/>
    </source>
</evidence>
<keyword evidence="4 9" id="KW-0808">Transferase</keyword>
<dbReference type="UniPathway" id="UPA00958"/>
<accession>A0A4Q7NLM6</accession>
<evidence type="ECO:0000256" key="3">
    <source>
        <dbReference type="ARBA" id="ARBA00019077"/>
    </source>
</evidence>
<feature type="domain" description="3-deoxy-D-manno-octulosonic-acid transferase N-terminal" evidence="10">
    <location>
        <begin position="40"/>
        <end position="223"/>
    </location>
</feature>
<dbReference type="Gene3D" id="3.40.50.11720">
    <property type="entry name" value="3-Deoxy-D-manno-octulosonic-acid transferase, N-terminal domain"/>
    <property type="match status" value="1"/>
</dbReference>
<dbReference type="EC" id="2.4.99.12" evidence="2 9"/>
<comment type="catalytic activity">
    <reaction evidence="6 9">
        <text>lipid IVA (E. coli) + CMP-3-deoxy-beta-D-manno-octulosonate = alpha-Kdo-(2-&gt;6)-lipid IVA (E. coli) + CMP + H(+)</text>
        <dbReference type="Rhea" id="RHEA:28066"/>
        <dbReference type="ChEBI" id="CHEBI:15378"/>
        <dbReference type="ChEBI" id="CHEBI:58603"/>
        <dbReference type="ChEBI" id="CHEBI:60364"/>
        <dbReference type="ChEBI" id="CHEBI:60377"/>
        <dbReference type="ChEBI" id="CHEBI:85987"/>
        <dbReference type="EC" id="2.4.99.12"/>
    </reaction>
</comment>
<proteinExistence type="inferred from homology"/>
<evidence type="ECO:0000313" key="12">
    <source>
        <dbReference type="Proteomes" id="UP000292445"/>
    </source>
</evidence>
<dbReference type="GO" id="GO:0009245">
    <property type="term" value="P:lipid A biosynthetic process"/>
    <property type="evidence" value="ECO:0007669"/>
    <property type="project" value="TreeGrafter"/>
</dbReference>
<dbReference type="Gene3D" id="3.40.50.2000">
    <property type="entry name" value="Glycogen Phosphorylase B"/>
    <property type="match status" value="1"/>
</dbReference>
<dbReference type="InterPro" id="IPR038107">
    <property type="entry name" value="Glycos_transf_N_sf"/>
</dbReference>
<keyword evidence="9" id="KW-0448">Lipopolysaccharide biosynthesis</keyword>
<evidence type="ECO:0000313" key="11">
    <source>
        <dbReference type="EMBL" id="RZS85999.1"/>
    </source>
</evidence>
<comment type="caution">
    <text evidence="11">The sequence shown here is derived from an EMBL/GenBank/DDBJ whole genome shotgun (WGS) entry which is preliminary data.</text>
</comment>
<evidence type="ECO:0000256" key="1">
    <source>
        <dbReference type="ARBA" id="ARBA00004713"/>
    </source>
</evidence>
<comment type="subcellular location">
    <subcellularLocation>
        <location evidence="9">Cell membrane</location>
    </subcellularLocation>
</comment>
<name>A0A4Q7NLM6_9BURK</name>
<dbReference type="Pfam" id="PF04413">
    <property type="entry name" value="Glycos_transf_N"/>
    <property type="match status" value="1"/>
</dbReference>
<evidence type="ECO:0000256" key="9">
    <source>
        <dbReference type="RuleBase" id="RU365103"/>
    </source>
</evidence>
<dbReference type="OrthoDB" id="9789797at2"/>
<dbReference type="PANTHER" id="PTHR42755:SF1">
    <property type="entry name" value="3-DEOXY-D-MANNO-OCTULOSONIC ACID TRANSFERASE, MITOCHONDRIAL-RELATED"/>
    <property type="match status" value="1"/>
</dbReference>
<dbReference type="PANTHER" id="PTHR42755">
    <property type="entry name" value="3-DEOXY-MANNO-OCTULOSONATE CYTIDYLYLTRANSFERASE"/>
    <property type="match status" value="1"/>
</dbReference>
<organism evidence="11 12">
    <name type="scientific">Pigmentiphaga kullae</name>
    <dbReference type="NCBI Taxonomy" id="151784"/>
    <lineage>
        <taxon>Bacteria</taxon>
        <taxon>Pseudomonadati</taxon>
        <taxon>Pseudomonadota</taxon>
        <taxon>Betaproteobacteria</taxon>
        <taxon>Burkholderiales</taxon>
        <taxon>Alcaligenaceae</taxon>
        <taxon>Pigmentiphaga</taxon>
    </lineage>
</organism>
<protein>
    <recommendedName>
        <fullName evidence="3 9">3-deoxy-D-manno-octulosonic acid transferase</fullName>
        <shortName evidence="9">Kdo transferase</shortName>
        <ecNumber evidence="2 9">2.4.99.12</ecNumber>
    </recommendedName>
    <alternativeName>
        <fullName evidence="5 9">Lipid IV(A) 3-deoxy-D-manno-octulosonic acid transferase</fullName>
    </alternativeName>
</protein>
<dbReference type="SUPFAM" id="SSF53756">
    <property type="entry name" value="UDP-Glycosyltransferase/glycogen phosphorylase"/>
    <property type="match status" value="1"/>
</dbReference>
<feature type="active site" description="Proton acceptor" evidence="7">
    <location>
        <position position="72"/>
    </location>
</feature>
<evidence type="ECO:0000256" key="8">
    <source>
        <dbReference type="PIRSR" id="PIRSR639901-2"/>
    </source>
</evidence>
<sequence length="439" mass="47904">MRGAVLQAVYSSLWRLATPFLLWRIWRRARREPVYGVHPAQRFGFYGSGRHAPARGGFRAAPVWVHAVSLGETRAAQPLVRALLDRGLPVLLTHMTATGRTEGARLFEQDIVQGRLRQVWLPYDMPGAVHRFYRYFAPRCGLLVETEVWPNLVAGARRYAVPIALVSARLSASSARKTMRVASLARRTYGRLDAVLAQTRADAERLRQVGARDPQVVGNLKFDLQLPYDLMQAGAAWRQRLGRPVIAWASTREGEEESILAALRDMPRTKGGQAPLAVLIPRHPQRFDEVAAMVLASGLSMRRRSSMPGMPFGPIDQDTAVLLGDSLGEMPFYYTGADVAIVGGSFAPLGGQNLIEAAACGVPVIVGPHTFNFAQASEDAIEAGAALRADSAQAAWRLALELIDDGDRRAGMRAAAGRFSATHTGATQRVMRAVGPWLG</sequence>
<dbReference type="GO" id="GO:0005886">
    <property type="term" value="C:plasma membrane"/>
    <property type="evidence" value="ECO:0007669"/>
    <property type="project" value="UniProtKB-SubCell"/>
</dbReference>